<dbReference type="EMBL" id="JARK01001358">
    <property type="protein sequence ID" value="EYC20132.1"/>
    <property type="molecule type" value="Genomic_DNA"/>
</dbReference>
<proteinExistence type="predicted"/>
<sequence>MRTVCTKYTCACVKHPCLKNSGAVPNIFHRGEKTATFTHFYWLLSTLLSNKTHLCTCSCRGASARSRRETTRSQDGVDHESLSSGNRPNKNNMWRNEWIGISADMFFLNSRFSRTP</sequence>
<dbReference type="AlphaFoldDB" id="A0A016UZC9"/>
<accession>A0A016UZC9</accession>
<evidence type="ECO:0000313" key="3">
    <source>
        <dbReference type="Proteomes" id="UP000024635"/>
    </source>
</evidence>
<dbReference type="Proteomes" id="UP000024635">
    <property type="component" value="Unassembled WGS sequence"/>
</dbReference>
<organism evidence="2 3">
    <name type="scientific">Ancylostoma ceylanicum</name>
    <dbReference type="NCBI Taxonomy" id="53326"/>
    <lineage>
        <taxon>Eukaryota</taxon>
        <taxon>Metazoa</taxon>
        <taxon>Ecdysozoa</taxon>
        <taxon>Nematoda</taxon>
        <taxon>Chromadorea</taxon>
        <taxon>Rhabditida</taxon>
        <taxon>Rhabditina</taxon>
        <taxon>Rhabditomorpha</taxon>
        <taxon>Strongyloidea</taxon>
        <taxon>Ancylostomatidae</taxon>
        <taxon>Ancylostomatinae</taxon>
        <taxon>Ancylostoma</taxon>
    </lineage>
</organism>
<reference evidence="3" key="1">
    <citation type="journal article" date="2015" name="Nat. Genet.">
        <title>The genome and transcriptome of the zoonotic hookworm Ancylostoma ceylanicum identify infection-specific gene families.</title>
        <authorList>
            <person name="Schwarz E.M."/>
            <person name="Hu Y."/>
            <person name="Antoshechkin I."/>
            <person name="Miller M.M."/>
            <person name="Sternberg P.W."/>
            <person name="Aroian R.V."/>
        </authorList>
    </citation>
    <scope>NUCLEOTIDE SEQUENCE</scope>
    <source>
        <strain evidence="3">HY135</strain>
    </source>
</reference>
<feature type="region of interest" description="Disordered" evidence="1">
    <location>
        <begin position="62"/>
        <end position="90"/>
    </location>
</feature>
<keyword evidence="3" id="KW-1185">Reference proteome</keyword>
<protein>
    <submittedName>
        <fullName evidence="2">Uncharacterized protein</fullName>
    </submittedName>
</protein>
<feature type="compositionally biased region" description="Basic and acidic residues" evidence="1">
    <location>
        <begin position="66"/>
        <end position="81"/>
    </location>
</feature>
<evidence type="ECO:0000256" key="1">
    <source>
        <dbReference type="SAM" id="MobiDB-lite"/>
    </source>
</evidence>
<name>A0A016UZC9_9BILA</name>
<gene>
    <name evidence="2" type="primary">Acey_s0022.g463</name>
    <name evidence="2" type="ORF">Y032_0022g463</name>
</gene>
<comment type="caution">
    <text evidence="2">The sequence shown here is derived from an EMBL/GenBank/DDBJ whole genome shotgun (WGS) entry which is preliminary data.</text>
</comment>
<evidence type="ECO:0000313" key="2">
    <source>
        <dbReference type="EMBL" id="EYC20132.1"/>
    </source>
</evidence>